<evidence type="ECO:0000313" key="3">
    <source>
        <dbReference type="EMBL" id="MFC0393065.1"/>
    </source>
</evidence>
<protein>
    <submittedName>
        <fullName evidence="3">Nitrilase-related carbon-nitrogen hydrolase</fullName>
    </submittedName>
</protein>
<keyword evidence="4" id="KW-1185">Reference proteome</keyword>
<dbReference type="EMBL" id="JBHLVF010000028">
    <property type="protein sequence ID" value="MFC0393065.1"/>
    <property type="molecule type" value="Genomic_DNA"/>
</dbReference>
<dbReference type="GO" id="GO:0016787">
    <property type="term" value="F:hydrolase activity"/>
    <property type="evidence" value="ECO:0007669"/>
    <property type="project" value="UniProtKB-KW"/>
</dbReference>
<dbReference type="Pfam" id="PF00795">
    <property type="entry name" value="CN_hydrolase"/>
    <property type="match status" value="1"/>
</dbReference>
<accession>A0ABV6JB00</accession>
<sequence length="270" mass="30272">MRIVNVALVQFESKIMDVSANILKGLKFVQDAARQGADLIVFPELFTTGYNTDFVGKKYRELGEGLEGPTVQTFREAAKVYRINIVLPLVFKKPMSGVVYNSAVVINRNGDVVGEHSKTHLWDEEKKYFSSGDDYPVFELDCGRIGVLICYDAGFPEAARMLALDGVELILSPAAFSIEDRSRWNIYFPSRALENGCFVAGINAVGREGDLNFFGNNKVASPRGELILDANLFVEEMQLVKLDLDEVEASRRAVPYLKDLRRDTYYMKAD</sequence>
<organism evidence="3 4">
    <name type="scientific">Paenibacillus mendelii</name>
    <dbReference type="NCBI Taxonomy" id="206163"/>
    <lineage>
        <taxon>Bacteria</taxon>
        <taxon>Bacillati</taxon>
        <taxon>Bacillota</taxon>
        <taxon>Bacilli</taxon>
        <taxon>Bacillales</taxon>
        <taxon>Paenibacillaceae</taxon>
        <taxon>Paenibacillus</taxon>
    </lineage>
</organism>
<evidence type="ECO:0000259" key="2">
    <source>
        <dbReference type="PROSITE" id="PS50263"/>
    </source>
</evidence>
<gene>
    <name evidence="3" type="ORF">ACFFJ8_16990</name>
</gene>
<dbReference type="SUPFAM" id="SSF56317">
    <property type="entry name" value="Carbon-nitrogen hydrolase"/>
    <property type="match status" value="1"/>
</dbReference>
<reference evidence="3 4" key="1">
    <citation type="submission" date="2024-09" db="EMBL/GenBank/DDBJ databases">
        <authorList>
            <person name="Sun Q."/>
            <person name="Mori K."/>
        </authorList>
    </citation>
    <scope>NUCLEOTIDE SEQUENCE [LARGE SCALE GENOMIC DNA]</scope>
    <source>
        <strain evidence="3 4">CCM 4839</strain>
    </source>
</reference>
<dbReference type="Proteomes" id="UP001589818">
    <property type="component" value="Unassembled WGS sequence"/>
</dbReference>
<feature type="domain" description="CN hydrolase" evidence="2">
    <location>
        <begin position="4"/>
        <end position="244"/>
    </location>
</feature>
<evidence type="ECO:0000313" key="4">
    <source>
        <dbReference type="Proteomes" id="UP001589818"/>
    </source>
</evidence>
<dbReference type="InterPro" id="IPR036526">
    <property type="entry name" value="C-N_Hydrolase_sf"/>
</dbReference>
<keyword evidence="1 3" id="KW-0378">Hydrolase</keyword>
<comment type="caution">
    <text evidence="3">The sequence shown here is derived from an EMBL/GenBank/DDBJ whole genome shotgun (WGS) entry which is preliminary data.</text>
</comment>
<evidence type="ECO:0000256" key="1">
    <source>
        <dbReference type="ARBA" id="ARBA00022801"/>
    </source>
</evidence>
<dbReference type="InterPro" id="IPR003010">
    <property type="entry name" value="C-N_Hydrolase"/>
</dbReference>
<dbReference type="Gene3D" id="3.60.110.10">
    <property type="entry name" value="Carbon-nitrogen hydrolase"/>
    <property type="match status" value="1"/>
</dbReference>
<dbReference type="RefSeq" id="WP_204818947.1">
    <property type="nucleotide sequence ID" value="NZ_JANHOF010000016.1"/>
</dbReference>
<proteinExistence type="predicted"/>
<dbReference type="PROSITE" id="PS50263">
    <property type="entry name" value="CN_HYDROLASE"/>
    <property type="match status" value="1"/>
</dbReference>
<name>A0ABV6JB00_9BACL</name>
<dbReference type="InterPro" id="IPR050345">
    <property type="entry name" value="Aliph_Amidase/BUP"/>
</dbReference>
<dbReference type="PANTHER" id="PTHR43674:SF2">
    <property type="entry name" value="BETA-UREIDOPROPIONASE"/>
    <property type="match status" value="1"/>
</dbReference>
<dbReference type="PANTHER" id="PTHR43674">
    <property type="entry name" value="NITRILASE C965.09-RELATED"/>
    <property type="match status" value="1"/>
</dbReference>